<dbReference type="HOGENOM" id="CLU_060514_0_0_0"/>
<feature type="region of interest" description="Disordered" evidence="1">
    <location>
        <begin position="372"/>
        <end position="393"/>
    </location>
</feature>
<dbReference type="STRING" id="523794.Lebu_2084"/>
<accession>C7ND65</accession>
<dbReference type="RefSeq" id="WP_015770278.1">
    <property type="nucleotide sequence ID" value="NC_013192.1"/>
</dbReference>
<dbReference type="KEGG" id="lba:Lebu_2084"/>
<name>C7ND65_LEPBD</name>
<protein>
    <submittedName>
        <fullName evidence="2">Uncharacterized protein</fullName>
    </submittedName>
</protein>
<gene>
    <name evidence="2" type="ordered locus">Lebu_2084</name>
</gene>
<proteinExistence type="predicted"/>
<dbReference type="OrthoDB" id="79583at2"/>
<feature type="region of interest" description="Disordered" evidence="1">
    <location>
        <begin position="209"/>
        <end position="231"/>
    </location>
</feature>
<feature type="compositionally biased region" description="Basic and acidic residues" evidence="1">
    <location>
        <begin position="209"/>
        <end position="218"/>
    </location>
</feature>
<keyword evidence="3" id="KW-1185">Reference proteome</keyword>
<organism evidence="2 3">
    <name type="scientific">Leptotrichia buccalis (strain ATCC 14201 / DSM 1135 / JCM 12969 / NCTC 10249 / C-1013-b)</name>
    <dbReference type="NCBI Taxonomy" id="523794"/>
    <lineage>
        <taxon>Bacteria</taxon>
        <taxon>Fusobacteriati</taxon>
        <taxon>Fusobacteriota</taxon>
        <taxon>Fusobacteriia</taxon>
        <taxon>Fusobacteriales</taxon>
        <taxon>Leptotrichiaceae</taxon>
        <taxon>Leptotrichia</taxon>
    </lineage>
</organism>
<reference evidence="2 3" key="1">
    <citation type="journal article" date="2009" name="Stand. Genomic Sci.">
        <title>Complete genome sequence of Leptotrichia buccalis type strain (C-1013-b).</title>
        <authorList>
            <person name="Ivanova N."/>
            <person name="Gronow S."/>
            <person name="Lapidus A."/>
            <person name="Copeland A."/>
            <person name="Glavina Del Rio T."/>
            <person name="Nolan M."/>
            <person name="Lucas S."/>
            <person name="Chen F."/>
            <person name="Tice H."/>
            <person name="Cheng J.F."/>
            <person name="Saunders E."/>
            <person name="Bruce D."/>
            <person name="Goodwin L."/>
            <person name="Brettin T."/>
            <person name="Detter J.C."/>
            <person name="Han C."/>
            <person name="Pitluck S."/>
            <person name="Mikhailova N."/>
            <person name="Pati A."/>
            <person name="Mavrommatis K."/>
            <person name="Chen A."/>
            <person name="Palaniappan K."/>
            <person name="Land M."/>
            <person name="Hauser L."/>
            <person name="Chang Y.J."/>
            <person name="Jeffries C.D."/>
            <person name="Chain P."/>
            <person name="Rohde C."/>
            <person name="Goker M."/>
            <person name="Bristow J."/>
            <person name="Eisen J.A."/>
            <person name="Markowitz V."/>
            <person name="Hugenholtz P."/>
            <person name="Kyrpides N.C."/>
            <person name="Klenk H.P."/>
        </authorList>
    </citation>
    <scope>NUCLEOTIDE SEQUENCE [LARGE SCALE GENOMIC DNA]</scope>
    <source>
        <strain evidence="3">ATCC 14201 / DSM 1135 / JCM 12969 / NCTC 10249 / C-1013-b</strain>
    </source>
</reference>
<evidence type="ECO:0000256" key="1">
    <source>
        <dbReference type="SAM" id="MobiDB-lite"/>
    </source>
</evidence>
<dbReference type="Proteomes" id="UP000001910">
    <property type="component" value="Chromosome"/>
</dbReference>
<evidence type="ECO:0000313" key="2">
    <source>
        <dbReference type="EMBL" id="ACV39943.1"/>
    </source>
</evidence>
<dbReference type="EMBL" id="CP001685">
    <property type="protein sequence ID" value="ACV39943.1"/>
    <property type="molecule type" value="Genomic_DNA"/>
</dbReference>
<evidence type="ECO:0000313" key="3">
    <source>
        <dbReference type="Proteomes" id="UP000001910"/>
    </source>
</evidence>
<dbReference type="AlphaFoldDB" id="C7ND65"/>
<feature type="compositionally biased region" description="Acidic residues" evidence="1">
    <location>
        <begin position="219"/>
        <end position="228"/>
    </location>
</feature>
<sequence length="393" mass="46399">MKRVFISLSLPFFLTLSYELSAYTRAELTQDKLSKIGIKQEVIDETIKFQYDVKDEKNFFTEDGEENENFTKLKEIFQKDERNDILGTILASAYMIGEKKDFKKAREYMDKITPYWSKFDKLSNEWTYYKLKGDEKGTKKYYNLLKKNYKGTVILDLIDTLDNNLDIVLFIDKLGEFLIDEGNESLDTNNNHANDLPNGYSYDDKKGIIKNDENNKEEPVEEEEENEDEMQKYSESVKEILDNGKNTLKEQKDEIDKYQRIIDYFKIGKNQKEFGVPDDYVRGYQLKIAEAKITKNMMNYGIESALKYYLENVSTKDVTYEDVYFNEEAELAIYLSIAQMLAVADENIVNKYRKDFENTRVIKLLDRIMENDKKKEKEKEKSEKSQNKNHIKS</sequence>
<feature type="compositionally biased region" description="Basic and acidic residues" evidence="1">
    <location>
        <begin position="372"/>
        <end position="386"/>
    </location>
</feature>